<organism evidence="1 2">
    <name type="scientific">Aspergillus clavatus (strain ATCC 1007 / CBS 513.65 / DSM 816 / NCTC 3887 / NRRL 1 / QM 1276 / 107)</name>
    <dbReference type="NCBI Taxonomy" id="344612"/>
    <lineage>
        <taxon>Eukaryota</taxon>
        <taxon>Fungi</taxon>
        <taxon>Dikarya</taxon>
        <taxon>Ascomycota</taxon>
        <taxon>Pezizomycotina</taxon>
        <taxon>Eurotiomycetes</taxon>
        <taxon>Eurotiomycetidae</taxon>
        <taxon>Eurotiales</taxon>
        <taxon>Aspergillaceae</taxon>
        <taxon>Aspergillus</taxon>
        <taxon>Aspergillus subgen. Fumigati</taxon>
    </lineage>
</organism>
<dbReference type="InterPro" id="IPR003848">
    <property type="entry name" value="DUF218"/>
</dbReference>
<dbReference type="OMA" id="WPTFVPK"/>
<dbReference type="CDD" id="cd06259">
    <property type="entry name" value="YdcF-like"/>
    <property type="match status" value="1"/>
</dbReference>
<dbReference type="InterPro" id="IPR014729">
    <property type="entry name" value="Rossmann-like_a/b/a_fold"/>
</dbReference>
<dbReference type="eggNOG" id="ENOG502RYVR">
    <property type="taxonomic scope" value="Eukaryota"/>
</dbReference>
<reference evidence="1 2" key="1">
    <citation type="journal article" date="2008" name="PLoS Genet.">
        <title>Genomic islands in the pathogenic filamentous fungus Aspergillus fumigatus.</title>
        <authorList>
            <person name="Fedorova N.D."/>
            <person name="Khaldi N."/>
            <person name="Joardar V.S."/>
            <person name="Maiti R."/>
            <person name="Amedeo P."/>
            <person name="Anderson M.J."/>
            <person name="Crabtree J."/>
            <person name="Silva J.C."/>
            <person name="Badger J.H."/>
            <person name="Albarraq A."/>
            <person name="Angiuoli S."/>
            <person name="Bussey H."/>
            <person name="Bowyer P."/>
            <person name="Cotty P.J."/>
            <person name="Dyer P.S."/>
            <person name="Egan A."/>
            <person name="Galens K."/>
            <person name="Fraser-Liggett C.M."/>
            <person name="Haas B.J."/>
            <person name="Inman J.M."/>
            <person name="Kent R."/>
            <person name="Lemieux S."/>
            <person name="Malavazi I."/>
            <person name="Orvis J."/>
            <person name="Roemer T."/>
            <person name="Ronning C.M."/>
            <person name="Sundaram J.P."/>
            <person name="Sutton G."/>
            <person name="Turner G."/>
            <person name="Venter J.C."/>
            <person name="White O.R."/>
            <person name="Whitty B.R."/>
            <person name="Youngman P."/>
            <person name="Wolfe K.H."/>
            <person name="Goldman G.H."/>
            <person name="Wortman J.R."/>
            <person name="Jiang B."/>
            <person name="Denning D.W."/>
            <person name="Nierman W.C."/>
        </authorList>
    </citation>
    <scope>NUCLEOTIDE SEQUENCE [LARGE SCALE GENOMIC DNA]</scope>
    <source>
        <strain evidence="2">ATCC 1007 / CBS 513.65 / DSM 816 / NCTC 3887 / NRRL 1</strain>
    </source>
</reference>
<dbReference type="KEGG" id="act:ACLA_065770"/>
<protein>
    <submittedName>
        <fullName evidence="1">DUF218 domain protein</fullName>
    </submittedName>
</protein>
<dbReference type="GO" id="GO:0005886">
    <property type="term" value="C:plasma membrane"/>
    <property type="evidence" value="ECO:0007669"/>
    <property type="project" value="TreeGrafter"/>
</dbReference>
<dbReference type="HOGENOM" id="CLU_084257_0_0_1"/>
<dbReference type="AlphaFoldDB" id="A1CG63"/>
<dbReference type="OrthoDB" id="17725at2759"/>
<dbReference type="Gene3D" id="3.40.50.620">
    <property type="entry name" value="HUPs"/>
    <property type="match status" value="1"/>
</dbReference>
<keyword evidence="2" id="KW-1185">Reference proteome</keyword>
<dbReference type="Gene3D" id="1.10.3620.10">
    <property type="entry name" value="YdcF like domain"/>
    <property type="match status" value="1"/>
</dbReference>
<accession>A1CG63</accession>
<dbReference type="EMBL" id="DS027053">
    <property type="protein sequence ID" value="EAW10943.1"/>
    <property type="molecule type" value="Genomic_DNA"/>
</dbReference>
<proteinExistence type="predicted"/>
<dbReference type="GeneID" id="4704487"/>
<evidence type="ECO:0000313" key="1">
    <source>
        <dbReference type="EMBL" id="EAW10943.1"/>
    </source>
</evidence>
<evidence type="ECO:0000313" key="2">
    <source>
        <dbReference type="Proteomes" id="UP000006701"/>
    </source>
</evidence>
<gene>
    <name evidence="1" type="ORF">ACLA_065770</name>
</gene>
<dbReference type="VEuPathDB" id="FungiDB:ACLA_065770"/>
<dbReference type="PANTHER" id="PTHR30336:SF20">
    <property type="entry name" value="DUF218 DOMAIN-CONTAINING PROTEIN"/>
    <property type="match status" value="1"/>
</dbReference>
<dbReference type="PANTHER" id="PTHR30336">
    <property type="entry name" value="INNER MEMBRANE PROTEIN, PROBABLE PERMEASE"/>
    <property type="match status" value="1"/>
</dbReference>
<dbReference type="Proteomes" id="UP000006701">
    <property type="component" value="Unassembled WGS sequence"/>
</dbReference>
<name>A1CG63_ASPCL</name>
<dbReference type="InterPro" id="IPR051599">
    <property type="entry name" value="Cell_Envelope_Assoc"/>
</dbReference>
<sequence>MPATAEDINCIAHFLAAESDQTPQPADCLVLCVSALLTTAETVFTHLQTHPGTIKTLVLCGGIGHSTPYLYDAIATDPRYAHLDPAIHGLPEAQVLHRIFTECFDGARIVDSGCTVLVEDRSTNCGANAAETKRLLETRGIRPREIVVVQDPTMLRRTVASLEQVYADSAGPSPRFVSWPTFVPRVRMEEATVMFDDGMGVEVARLWSLPRFLGLVMGEIPRLRDDGEGYGPKGKGFIVHVAIPEEVEAAWRRLKEGMGEERWEKR</sequence>
<dbReference type="RefSeq" id="XP_001272369.1">
    <property type="nucleotide sequence ID" value="XM_001272368.1"/>
</dbReference>